<feature type="coiled-coil region" evidence="5">
    <location>
        <begin position="464"/>
        <end position="491"/>
    </location>
</feature>
<dbReference type="Gene3D" id="2.60.120.260">
    <property type="entry name" value="Galactose-binding domain-like"/>
    <property type="match status" value="1"/>
</dbReference>
<comment type="caution">
    <text evidence="8">The sequence shown here is derived from an EMBL/GenBank/DDBJ whole genome shotgun (WGS) entry which is preliminary data.</text>
</comment>
<accession>A0AAV8TQU3</accession>
<dbReference type="PANTHER" id="PTHR12953">
    <property type="entry name" value="MEMBRANE PROTEIN CH1 RELATED"/>
    <property type="match status" value="1"/>
</dbReference>
<dbReference type="GO" id="GO:0016020">
    <property type="term" value="C:membrane"/>
    <property type="evidence" value="ECO:0007669"/>
    <property type="project" value="UniProtKB-SubCell"/>
</dbReference>
<dbReference type="InterPro" id="IPR012919">
    <property type="entry name" value="SUN_dom"/>
</dbReference>
<keyword evidence="4 6" id="KW-0472">Membrane</keyword>
<dbReference type="Pfam" id="PF07738">
    <property type="entry name" value="Sad1_UNC"/>
    <property type="match status" value="1"/>
</dbReference>
<dbReference type="GO" id="GO:0005737">
    <property type="term" value="C:cytoplasm"/>
    <property type="evidence" value="ECO:0007669"/>
    <property type="project" value="TreeGrafter"/>
</dbReference>
<dbReference type="InterPro" id="IPR045120">
    <property type="entry name" value="Suco/Slp1-like"/>
</dbReference>
<feature type="domain" description="SUN" evidence="7">
    <location>
        <begin position="203"/>
        <end position="363"/>
    </location>
</feature>
<keyword evidence="9" id="KW-1185">Reference proteome</keyword>
<feature type="transmembrane region" description="Helical" evidence="6">
    <location>
        <begin position="574"/>
        <end position="593"/>
    </location>
</feature>
<proteinExistence type="predicted"/>
<comment type="subcellular location">
    <subcellularLocation>
        <location evidence="1">Membrane</location>
    </subcellularLocation>
</comment>
<evidence type="ECO:0000313" key="8">
    <source>
        <dbReference type="EMBL" id="KAJ8768578.1"/>
    </source>
</evidence>
<dbReference type="SUPFAM" id="SSF49785">
    <property type="entry name" value="Galactose-binding domain-like"/>
    <property type="match status" value="1"/>
</dbReference>
<dbReference type="PANTHER" id="PTHR12953:SF3">
    <property type="entry name" value="SUN DOMAIN-CONTAINING PROTEIN 5"/>
    <property type="match status" value="1"/>
</dbReference>
<keyword evidence="5" id="KW-0175">Coiled coil</keyword>
<dbReference type="PROSITE" id="PS51469">
    <property type="entry name" value="SUN"/>
    <property type="match status" value="1"/>
</dbReference>
<organism evidence="8 9">
    <name type="scientific">Erythroxylum novogranatense</name>
    <dbReference type="NCBI Taxonomy" id="1862640"/>
    <lineage>
        <taxon>Eukaryota</taxon>
        <taxon>Viridiplantae</taxon>
        <taxon>Streptophyta</taxon>
        <taxon>Embryophyta</taxon>
        <taxon>Tracheophyta</taxon>
        <taxon>Spermatophyta</taxon>
        <taxon>Magnoliopsida</taxon>
        <taxon>eudicotyledons</taxon>
        <taxon>Gunneridae</taxon>
        <taxon>Pentapetalae</taxon>
        <taxon>rosids</taxon>
        <taxon>fabids</taxon>
        <taxon>Malpighiales</taxon>
        <taxon>Erythroxylaceae</taxon>
        <taxon>Erythroxylum</taxon>
    </lineage>
</organism>
<dbReference type="AlphaFoldDB" id="A0AAV8TQU3"/>
<evidence type="ECO:0000256" key="5">
    <source>
        <dbReference type="SAM" id="Coils"/>
    </source>
</evidence>
<evidence type="ECO:0000256" key="6">
    <source>
        <dbReference type="SAM" id="Phobius"/>
    </source>
</evidence>
<gene>
    <name evidence="8" type="ORF">K2173_022694</name>
</gene>
<keyword evidence="2 6" id="KW-0812">Transmembrane</keyword>
<feature type="transmembrane region" description="Helical" evidence="6">
    <location>
        <begin position="48"/>
        <end position="67"/>
    </location>
</feature>
<sequence length="633" mass="71573">MKKPRNGSPIPLLNGSKCQRKDCRNRERESTIVVNSSKKNNKNGRRSFYELSLSLILLLWCLIFLFYTRLGLSHENEGNLTLDNKSTPFPCDLKDKLSSDAYSPVPNRGNNTMNLWLLELNLSIASSNSSVHLEFPNHQYSLLEPTRLEDLVWNIIGYGAFMCRVQNPEEIKADKPKELASGRHHSTYINLDEFRNITTQEKVQEVPCQLVNITHRLEPDGKEYNYASVLKGAKVVAHNKEAKGASNILGMDHDKYLRNPCSAREKFVVIELSEETLVDVVKIANSEHYSSTFKDFDLFGSLSYPTENWTLLGKFMAANVKQLQSFKLPEPKWVRYLKLNLFSHYGSEHYCTLSAFEVYGVDAVEQMLEDLLVSSEKAVSNKLPEINSSVAPTSKPEAVSVDGKKAGKALVGGENTGTGAENVNDAQQLHVDVTKDPSIKSKIPDPVIEVRQRPISRIPGDIVLKILMQKVKSLELNLSVLEEYIKELNRRQGEFLPELDKELSRVSSLLETGKKEIEDLMRWKEEMEKGFDDLEEWKAVVSSRLESLVRENMMLRLDVQKVMKEQSNLESKELAVLAVSLFFVCFATIKLVSTRVSSILGAPQSEKVCRTSRGWVMILVSSTMTIFITLLSS</sequence>
<evidence type="ECO:0000259" key="7">
    <source>
        <dbReference type="PROSITE" id="PS51469"/>
    </source>
</evidence>
<dbReference type="Proteomes" id="UP001159364">
    <property type="component" value="Linkage Group LG04"/>
</dbReference>
<evidence type="ECO:0000313" key="9">
    <source>
        <dbReference type="Proteomes" id="UP001159364"/>
    </source>
</evidence>
<feature type="transmembrane region" description="Helical" evidence="6">
    <location>
        <begin position="614"/>
        <end position="632"/>
    </location>
</feature>
<dbReference type="EMBL" id="JAIWQS010000004">
    <property type="protein sequence ID" value="KAJ8768578.1"/>
    <property type="molecule type" value="Genomic_DNA"/>
</dbReference>
<protein>
    <recommendedName>
        <fullName evidence="7">SUN domain-containing protein</fullName>
    </recommendedName>
</protein>
<dbReference type="InterPro" id="IPR008979">
    <property type="entry name" value="Galactose-bd-like_sf"/>
</dbReference>
<reference evidence="8 9" key="1">
    <citation type="submission" date="2021-09" db="EMBL/GenBank/DDBJ databases">
        <title>Genomic insights and catalytic innovation underlie evolution of tropane alkaloids biosynthesis.</title>
        <authorList>
            <person name="Wang Y.-J."/>
            <person name="Tian T."/>
            <person name="Huang J.-P."/>
            <person name="Huang S.-X."/>
        </authorList>
    </citation>
    <scope>NUCLEOTIDE SEQUENCE [LARGE SCALE GENOMIC DNA]</scope>
    <source>
        <strain evidence="8">KIB-2018</strain>
        <tissue evidence="8">Leaf</tissue>
    </source>
</reference>
<evidence type="ECO:0000256" key="2">
    <source>
        <dbReference type="ARBA" id="ARBA00022692"/>
    </source>
</evidence>
<evidence type="ECO:0000256" key="4">
    <source>
        <dbReference type="ARBA" id="ARBA00023136"/>
    </source>
</evidence>
<name>A0AAV8TQU3_9ROSI</name>
<evidence type="ECO:0000256" key="1">
    <source>
        <dbReference type="ARBA" id="ARBA00004370"/>
    </source>
</evidence>
<keyword evidence="3 6" id="KW-1133">Transmembrane helix</keyword>
<dbReference type="GO" id="GO:0034975">
    <property type="term" value="P:protein folding in endoplasmic reticulum"/>
    <property type="evidence" value="ECO:0007669"/>
    <property type="project" value="TreeGrafter"/>
</dbReference>
<evidence type="ECO:0000256" key="3">
    <source>
        <dbReference type="ARBA" id="ARBA00022989"/>
    </source>
</evidence>